<evidence type="ECO:0000256" key="8">
    <source>
        <dbReference type="ARBA" id="ARBA00023136"/>
    </source>
</evidence>
<keyword evidence="16" id="KW-1185">Reference proteome</keyword>
<evidence type="ECO:0000256" key="4">
    <source>
        <dbReference type="ARBA" id="ARBA00022475"/>
    </source>
</evidence>
<dbReference type="PANTHER" id="PTHR10125:SF21">
    <property type="entry name" value="P2X PURINOCEPTOR 6"/>
    <property type="match status" value="1"/>
</dbReference>
<keyword evidence="9" id="KW-1015">Disulfide bond</keyword>
<dbReference type="AlphaFoldDB" id="A0AA35LKA3"/>
<dbReference type="EMBL" id="OX395143">
    <property type="protein sequence ID" value="CAI5797551.1"/>
    <property type="molecule type" value="Genomic_DNA"/>
</dbReference>
<evidence type="ECO:0000256" key="11">
    <source>
        <dbReference type="ARBA" id="ARBA00023286"/>
    </source>
</evidence>
<dbReference type="GO" id="GO:0033198">
    <property type="term" value="P:response to ATP"/>
    <property type="evidence" value="ECO:0007669"/>
    <property type="project" value="InterPro"/>
</dbReference>
<dbReference type="GO" id="GO:0001614">
    <property type="term" value="F:purinergic nucleotide receptor activity"/>
    <property type="evidence" value="ECO:0007669"/>
    <property type="project" value="InterPro"/>
</dbReference>
<comment type="subcellular location">
    <subcellularLocation>
        <location evidence="1">Cell membrane</location>
        <topology evidence="1">Multi-pass membrane protein</topology>
    </subcellularLocation>
</comment>
<proteinExistence type="inferred from homology"/>
<keyword evidence="10" id="KW-0325">Glycoprotein</keyword>
<name>A0AA35LKA3_9SAUR</name>
<evidence type="ECO:0000256" key="1">
    <source>
        <dbReference type="ARBA" id="ARBA00004651"/>
    </source>
</evidence>
<evidence type="ECO:0000256" key="2">
    <source>
        <dbReference type="ARBA" id="ARBA00009848"/>
    </source>
</evidence>
<reference evidence="15" key="1">
    <citation type="submission" date="2022-12" db="EMBL/GenBank/DDBJ databases">
        <authorList>
            <person name="Alioto T."/>
            <person name="Alioto T."/>
            <person name="Gomez Garrido J."/>
        </authorList>
    </citation>
    <scope>NUCLEOTIDE SEQUENCE</scope>
</reference>
<evidence type="ECO:0000256" key="6">
    <source>
        <dbReference type="ARBA" id="ARBA00022989"/>
    </source>
</evidence>
<evidence type="ECO:0000256" key="10">
    <source>
        <dbReference type="ARBA" id="ARBA00023180"/>
    </source>
</evidence>
<dbReference type="InterPro" id="IPR059116">
    <property type="entry name" value="P2X_receptor"/>
</dbReference>
<dbReference type="PROSITE" id="PS01212">
    <property type="entry name" value="P2X_RECEPTOR"/>
    <property type="match status" value="1"/>
</dbReference>
<evidence type="ECO:0000256" key="3">
    <source>
        <dbReference type="ARBA" id="ARBA00022448"/>
    </source>
</evidence>
<dbReference type="GO" id="GO:0004931">
    <property type="term" value="F:extracellularly ATP-gated monoatomic cation channel activity"/>
    <property type="evidence" value="ECO:0007669"/>
    <property type="project" value="InterPro"/>
</dbReference>
<dbReference type="Gene3D" id="1.10.287.940">
    <property type="entry name" value="atp-gated p2x4 ion channel"/>
    <property type="match status" value="1"/>
</dbReference>
<dbReference type="InterPro" id="IPR027309">
    <property type="entry name" value="P2X_extracellular_dom_sf"/>
</dbReference>
<evidence type="ECO:0000256" key="7">
    <source>
        <dbReference type="ARBA" id="ARBA00023065"/>
    </source>
</evidence>
<evidence type="ECO:0000256" key="13">
    <source>
        <dbReference type="ARBA" id="ARBA00036634"/>
    </source>
</evidence>
<dbReference type="GO" id="GO:0070588">
    <property type="term" value="P:calcium ion transmembrane transport"/>
    <property type="evidence" value="ECO:0007669"/>
    <property type="project" value="TreeGrafter"/>
</dbReference>
<feature type="transmembrane region" description="Helical" evidence="14">
    <location>
        <begin position="413"/>
        <end position="434"/>
    </location>
</feature>
<gene>
    <name evidence="15" type="ORF">PODLI_1B041211</name>
</gene>
<evidence type="ECO:0000313" key="15">
    <source>
        <dbReference type="EMBL" id="CAI5797551.1"/>
    </source>
</evidence>
<evidence type="ECO:0000256" key="12">
    <source>
        <dbReference type="ARBA" id="ARBA00023303"/>
    </source>
</evidence>
<keyword evidence="7" id="KW-0406">Ion transport</keyword>
<dbReference type="InterPro" id="IPR003049">
    <property type="entry name" value="P2X6_purnocptor"/>
</dbReference>
<dbReference type="GO" id="GO:0098794">
    <property type="term" value="C:postsynapse"/>
    <property type="evidence" value="ECO:0007669"/>
    <property type="project" value="GOC"/>
</dbReference>
<dbReference type="PANTHER" id="PTHR10125">
    <property type="entry name" value="P2X PURINOCEPTOR"/>
    <property type="match status" value="1"/>
</dbReference>
<dbReference type="InterPro" id="IPR001429">
    <property type="entry name" value="P2X_purnocptor"/>
</dbReference>
<keyword evidence="3" id="KW-0813">Transport</keyword>
<dbReference type="GO" id="GO:0005886">
    <property type="term" value="C:plasma membrane"/>
    <property type="evidence" value="ECO:0007669"/>
    <property type="project" value="UniProtKB-SubCell"/>
</dbReference>
<dbReference type="InterPro" id="IPR053792">
    <property type="entry name" value="P2X_RECEPTOR_CS"/>
</dbReference>
<keyword evidence="6 14" id="KW-1133">Transmembrane helix</keyword>
<dbReference type="Proteomes" id="UP001178461">
    <property type="component" value="Chromosome 16"/>
</dbReference>
<dbReference type="PRINTS" id="PR01313">
    <property type="entry name" value="P2X6RECEPTOR"/>
</dbReference>
<accession>A0AA35LKA3</accession>
<evidence type="ECO:0000256" key="5">
    <source>
        <dbReference type="ARBA" id="ARBA00022692"/>
    </source>
</evidence>
<organism evidence="15 16">
    <name type="scientific">Podarcis lilfordi</name>
    <name type="common">Lilford's wall lizard</name>
    <dbReference type="NCBI Taxonomy" id="74358"/>
    <lineage>
        <taxon>Eukaryota</taxon>
        <taxon>Metazoa</taxon>
        <taxon>Chordata</taxon>
        <taxon>Craniata</taxon>
        <taxon>Vertebrata</taxon>
        <taxon>Euteleostomi</taxon>
        <taxon>Lepidosauria</taxon>
        <taxon>Squamata</taxon>
        <taxon>Bifurcata</taxon>
        <taxon>Unidentata</taxon>
        <taxon>Episquamata</taxon>
        <taxon>Laterata</taxon>
        <taxon>Lacertibaenia</taxon>
        <taxon>Lacertidae</taxon>
        <taxon>Podarcis</taxon>
    </lineage>
</organism>
<dbReference type="FunFam" id="2.60.490.10:FF:000001">
    <property type="entry name" value="P2X purinoceptor"/>
    <property type="match status" value="1"/>
</dbReference>
<comment type="similarity">
    <text evidence="2">Belongs to the P2X receptor family.</text>
</comment>
<keyword evidence="5 14" id="KW-0812">Transmembrane</keyword>
<keyword evidence="8 14" id="KW-0472">Membrane</keyword>
<keyword evidence="12" id="KW-0407">Ion channel</keyword>
<dbReference type="Gene3D" id="2.60.490.10">
    <property type="entry name" value="atp-gated p2x4 ion channel domain"/>
    <property type="match status" value="1"/>
</dbReference>
<evidence type="ECO:0000256" key="9">
    <source>
        <dbReference type="ARBA" id="ARBA00023157"/>
    </source>
</evidence>
<protein>
    <submittedName>
        <fullName evidence="15">P2X purinoceptor 6</fullName>
    </submittedName>
</protein>
<dbReference type="Pfam" id="PF00864">
    <property type="entry name" value="P2X_receptor"/>
    <property type="match status" value="1"/>
</dbReference>
<keyword evidence="4" id="KW-1003">Cell membrane</keyword>
<dbReference type="NCBIfam" id="TIGR00863">
    <property type="entry name" value="P2X"/>
    <property type="match status" value="1"/>
</dbReference>
<keyword evidence="11" id="KW-1071">Ligand-gated ion channel</keyword>
<evidence type="ECO:0000313" key="16">
    <source>
        <dbReference type="Proteomes" id="UP001178461"/>
    </source>
</evidence>
<dbReference type="PRINTS" id="PR01307">
    <property type="entry name" value="P2XRECEPTOR"/>
</dbReference>
<dbReference type="GO" id="GO:0005524">
    <property type="term" value="F:ATP binding"/>
    <property type="evidence" value="ECO:0007669"/>
    <property type="project" value="InterPro"/>
</dbReference>
<sequence length="460" mass="51433">METTATSLLTLLSNFSRPLSGQLYFTLPSLLLWKMLTQILTSSAFSEKLPLCLLFSTWAAGQEDVASSVSFCCRDFTASQPAMGDSWSHSCFGFLDYKTEKFALTRNRKVGVLHRLIQLGIVGYILGWVFLAKKGYQEKDTDPHISVITKLKGISVTRVRELGDRIWDVADYVKPPQGENVFFVVTNFIATPKQVQGSCPEHPSIPDGNCRRDEDCSPGQPVVHGNGVKTGKCVPFDASHNTCEIYGWCPVENKTLSRKPLLAEAENFTLFIKNTVNFTRFNFTRTNTLKTTDGSYFKGCRYDAVDDPYCPVFRIRDMVEAAGESFEELAHQGGAIGLRIDWDCDLDQPPSRCRPCYSFTLLEKKFNFRTASYYRDPLNQQSRSLLKLYGIRFDISVHGQAGKFSIIPTAVNLGTGAAFLGAAAVVCDLVLLYLDTKAEFYRSEKYEEAKPPKTKVDAAT</sequence>
<evidence type="ECO:0000256" key="14">
    <source>
        <dbReference type="SAM" id="Phobius"/>
    </source>
</evidence>
<comment type="catalytic activity">
    <reaction evidence="13">
        <text>Ca(2+)(in) = Ca(2+)(out)</text>
        <dbReference type="Rhea" id="RHEA:29671"/>
        <dbReference type="ChEBI" id="CHEBI:29108"/>
    </reaction>
</comment>